<evidence type="ECO:0000313" key="5">
    <source>
        <dbReference type="Proteomes" id="UP000024635"/>
    </source>
</evidence>
<dbReference type="PROSITE" id="PS01186">
    <property type="entry name" value="EGF_2"/>
    <property type="match status" value="1"/>
</dbReference>
<evidence type="ECO:0000259" key="3">
    <source>
        <dbReference type="PROSITE" id="PS50026"/>
    </source>
</evidence>
<dbReference type="PROSITE" id="PS00022">
    <property type="entry name" value="EGF_1"/>
    <property type="match status" value="2"/>
</dbReference>
<dbReference type="PANTHER" id="PTHR47324">
    <property type="entry name" value="PROTEIN IRG-7-RELATED"/>
    <property type="match status" value="1"/>
</dbReference>
<dbReference type="InterPro" id="IPR000742">
    <property type="entry name" value="EGF"/>
</dbReference>
<dbReference type="EMBL" id="JARK01001454">
    <property type="protein sequence ID" value="EYC00102.1"/>
    <property type="molecule type" value="Genomic_DNA"/>
</dbReference>
<feature type="disulfide bond" evidence="1">
    <location>
        <begin position="997"/>
        <end position="1014"/>
    </location>
</feature>
<keyword evidence="5" id="KW-1185">Reference proteome</keyword>
<comment type="caution">
    <text evidence="1">Lacks conserved residue(s) required for the propagation of feature annotation.</text>
</comment>
<sequence length="1477" mass="163366">MRPKIFIASIIAIVQADGRPNANCGIGGFLMPNGECVCHRFWTGENCDKTICINGGYSLDDKMCICPTGYLGPHCEAVTTSQPPVLTFAKHSTFNLIIYNIFTDYWGRNGFEKFKESIGKHLEQLDYNQYNAAVFTEADANADALFEKYKSQKSTSAKEEFLAYMDEQAPVYPKKYGCIHQPFYEPMYNYITSLNLRETAVTIITQFPPQKDNFHRDKLQELALAFNIRINVIWISDETFVRCLHNNDKNEQYDELSHLASITGGMFVPQKYGHNDNASFTDVVIGSHYQYQPVSFGAFKDCSQGKSISWQADSQPVENYLVVEGAEPEIKGCSMEELPGSLSTGPRMFLVKAQKEACHLTLTNKGGECSAKAFFSDTNETGIRLYPTFVEDPIIDSSRYRPTEGNNFYMAMRVEVNNQDVTVKPVTNTIYFDGAQSFQIEMDTRKDPVTFTFVTKEPFKCKSADSAWWWAVVWIEVKQKDGAEDAQKQYTIDRVIPFKCRRGPASSTIPSSATTTTGADTSSTGGTASENIAKLATAMAPVAEPKNFPIDNPSTFVYGFANSVPKDIYETFMDVSLNNINSSFGNFGVVRFEVADNAVGYHPEEKFEQLESDLRGDYGYEKVPSSPPNAESQILAALTAVTKSEKVYENSLISFCVDKLPRANQYAGTLPYSSLVNKNIKTLFLLDAKTLDREVGYRRTASPLNEIAAATNGHLIVSDEANKDAFKQLLQKLYTHGPSQSLLFARSVKPSEKATALGQLEIKRELQVTITVTTSVYNSTDLKSQEISIILTGSTDTVETKLAHTDGSNFFSSTVELHPQSFDVSLKTSNTDKEIHIRMWFPRTNERLKVGYADLKNELLPTGPDTVNGAAARVTIFGSVLPANLLVEIRDCASKELKLFDGKQEAVMTSSGDAFFVPVFCTTESHPGTSCVASTQNKYDVQFTSSNGLSEMRSFICQRSQTDNSADCQQKDSNGNFECIGDQAPFYRGPTGAILDCSSHGHLYYDITKNRYLCECDARYTGESCEIGICHETKTPPDEADARYRTYTVVVGVDKDNYGSEEYLLGNVSNVALPEKEPSTVWRYQLILYCDNGKVLPVYAGGSFKDFANAVKSKPRQIFCDNSKKDEDGAFDINTVYRAAVNGLGRVVRGMIVFYNELPTQMKVNLEEFIVMSRVYRQELFIYALDTTNTLPYADFSDVRNATFITGGNILYGTKDGDGNVRKLDAFSEMLSSTTSLLVHANCHVGQFAITVDAGAEAYAFVSKANTTIVRVADATGLPVDQIHVGSLSSVYQLKGNTEYSFKSNVRAYYAISVVILNGLTPTFTVVGEGTDTANTALISPNTPVGPSIALTLPDGWQVKNNADKNYRVATRKSCTFGHSTYTMFPSMKYGMNFVTVALKNGTTELSRVMPFASAAQIDCQNNGKEDGNKCSCPDGFSTPDCSRPMCEQGILNTWGDVCNCDWSSGGRHCQPAQAKR</sequence>
<accession>A0A016TBQ0</accession>
<dbReference type="CDD" id="cd00054">
    <property type="entry name" value="EGF_CA"/>
    <property type="match status" value="1"/>
</dbReference>
<feature type="compositionally biased region" description="Low complexity" evidence="2">
    <location>
        <begin position="504"/>
        <end position="527"/>
    </location>
</feature>
<feature type="disulfide bond" evidence="1">
    <location>
        <begin position="1016"/>
        <end position="1025"/>
    </location>
</feature>
<keyword evidence="1" id="KW-1015">Disulfide bond</keyword>
<proteinExistence type="predicted"/>
<dbReference type="InterPro" id="IPR053295">
    <property type="entry name" value="Innate_immunity_reg"/>
</dbReference>
<dbReference type="STRING" id="53326.A0A016TBQ0"/>
<evidence type="ECO:0000256" key="2">
    <source>
        <dbReference type="SAM" id="MobiDB-lite"/>
    </source>
</evidence>
<dbReference type="Gene3D" id="2.10.25.10">
    <property type="entry name" value="Laminin"/>
    <property type="match status" value="1"/>
</dbReference>
<dbReference type="Proteomes" id="UP000024635">
    <property type="component" value="Unassembled WGS sequence"/>
</dbReference>
<feature type="region of interest" description="Disordered" evidence="2">
    <location>
        <begin position="503"/>
        <end position="527"/>
    </location>
</feature>
<gene>
    <name evidence="4" type="primary">Acey_s0118.g773</name>
    <name evidence="4" type="synonym">Acey-C49C3.4</name>
    <name evidence="4" type="ORF">Y032_0118g773</name>
</gene>
<evidence type="ECO:0000256" key="1">
    <source>
        <dbReference type="PROSITE-ProRule" id="PRU00076"/>
    </source>
</evidence>
<dbReference type="PANTHER" id="PTHR47324:SF1">
    <property type="entry name" value="EGF-LIKE DOMAIN-CONTAINING PROTEIN-RELATED"/>
    <property type="match status" value="1"/>
</dbReference>
<evidence type="ECO:0000313" key="4">
    <source>
        <dbReference type="EMBL" id="EYC00102.1"/>
    </source>
</evidence>
<comment type="caution">
    <text evidence="4">The sequence shown here is derived from an EMBL/GenBank/DDBJ whole genome shotgun (WGS) entry which is preliminary data.</text>
</comment>
<feature type="domain" description="EGF-like" evidence="3">
    <location>
        <begin position="988"/>
        <end position="1026"/>
    </location>
</feature>
<organism evidence="4 5">
    <name type="scientific">Ancylostoma ceylanicum</name>
    <dbReference type="NCBI Taxonomy" id="53326"/>
    <lineage>
        <taxon>Eukaryota</taxon>
        <taxon>Metazoa</taxon>
        <taxon>Ecdysozoa</taxon>
        <taxon>Nematoda</taxon>
        <taxon>Chromadorea</taxon>
        <taxon>Rhabditida</taxon>
        <taxon>Rhabditina</taxon>
        <taxon>Rhabditomorpha</taxon>
        <taxon>Strongyloidea</taxon>
        <taxon>Ancylostomatidae</taxon>
        <taxon>Ancylostomatinae</taxon>
        <taxon>Ancylostoma</taxon>
    </lineage>
</organism>
<dbReference type="PROSITE" id="PS50026">
    <property type="entry name" value="EGF_3"/>
    <property type="match status" value="2"/>
</dbReference>
<name>A0A016TBQ0_9BILA</name>
<feature type="domain" description="EGF-like" evidence="3">
    <location>
        <begin position="43"/>
        <end position="76"/>
    </location>
</feature>
<dbReference type="SMART" id="SM00181">
    <property type="entry name" value="EGF"/>
    <property type="match status" value="3"/>
</dbReference>
<reference evidence="5" key="1">
    <citation type="journal article" date="2015" name="Nat. Genet.">
        <title>The genome and transcriptome of the zoonotic hookworm Ancylostoma ceylanicum identify infection-specific gene families.</title>
        <authorList>
            <person name="Schwarz E.M."/>
            <person name="Hu Y."/>
            <person name="Antoshechkin I."/>
            <person name="Miller M.M."/>
            <person name="Sternberg P.W."/>
            <person name="Aroian R.V."/>
        </authorList>
    </citation>
    <scope>NUCLEOTIDE SEQUENCE</scope>
    <source>
        <strain evidence="5">HY135</strain>
    </source>
</reference>
<keyword evidence="1" id="KW-0245">EGF-like domain</keyword>
<dbReference type="OrthoDB" id="5812931at2759"/>
<feature type="disulfide bond" evidence="1">
    <location>
        <begin position="66"/>
        <end position="75"/>
    </location>
</feature>
<protein>
    <recommendedName>
        <fullName evidence="3">EGF-like domain-containing protein</fullName>
    </recommendedName>
</protein>